<dbReference type="PANTHER" id="PTHR39188">
    <property type="entry name" value="MEMBRANE-ASSOCIATED ZINC METALLOPROTEASE M50B"/>
    <property type="match status" value="1"/>
</dbReference>
<keyword evidence="5 12" id="KW-0812">Transmembrane</keyword>
<dbReference type="GO" id="GO:0008237">
    <property type="term" value="F:metallopeptidase activity"/>
    <property type="evidence" value="ECO:0007669"/>
    <property type="project" value="UniProtKB-KW"/>
</dbReference>
<protein>
    <submittedName>
        <fullName evidence="14">Site-2 protease family protein</fullName>
    </submittedName>
</protein>
<feature type="transmembrane region" description="Helical" evidence="12">
    <location>
        <begin position="134"/>
        <end position="157"/>
    </location>
</feature>
<evidence type="ECO:0000256" key="10">
    <source>
        <dbReference type="ARBA" id="ARBA00023049"/>
    </source>
</evidence>
<evidence type="ECO:0000313" key="15">
    <source>
        <dbReference type="Proteomes" id="UP000602087"/>
    </source>
</evidence>
<dbReference type="PANTHER" id="PTHR39188:SF3">
    <property type="entry name" value="STAGE IV SPORULATION PROTEIN FB"/>
    <property type="match status" value="1"/>
</dbReference>
<name>A0A934IAM0_9MICO</name>
<keyword evidence="7" id="KW-0378">Hydrolase</keyword>
<evidence type="ECO:0000256" key="8">
    <source>
        <dbReference type="ARBA" id="ARBA00022833"/>
    </source>
</evidence>
<evidence type="ECO:0000256" key="9">
    <source>
        <dbReference type="ARBA" id="ARBA00022989"/>
    </source>
</evidence>
<dbReference type="GO" id="GO:0046872">
    <property type="term" value="F:metal ion binding"/>
    <property type="evidence" value="ECO:0007669"/>
    <property type="project" value="UniProtKB-KW"/>
</dbReference>
<comment type="caution">
    <text evidence="14">The sequence shown here is derived from an EMBL/GenBank/DDBJ whole genome shotgun (WGS) entry which is preliminary data.</text>
</comment>
<keyword evidence="11 12" id="KW-0472">Membrane</keyword>
<evidence type="ECO:0000256" key="1">
    <source>
        <dbReference type="ARBA" id="ARBA00001947"/>
    </source>
</evidence>
<dbReference type="GO" id="GO:0006508">
    <property type="term" value="P:proteolysis"/>
    <property type="evidence" value="ECO:0007669"/>
    <property type="project" value="UniProtKB-KW"/>
</dbReference>
<evidence type="ECO:0000256" key="7">
    <source>
        <dbReference type="ARBA" id="ARBA00022801"/>
    </source>
</evidence>
<evidence type="ECO:0000256" key="3">
    <source>
        <dbReference type="ARBA" id="ARBA00007931"/>
    </source>
</evidence>
<feature type="domain" description="Peptidase M50" evidence="13">
    <location>
        <begin position="56"/>
        <end position="128"/>
    </location>
</feature>
<proteinExistence type="inferred from homology"/>
<dbReference type="AlphaFoldDB" id="A0A934IAM0"/>
<comment type="similarity">
    <text evidence="3">Belongs to the peptidase M50B family.</text>
</comment>
<keyword evidence="4 14" id="KW-0645">Protease</keyword>
<organism evidence="14 15">
    <name type="scientific">Sanguibacter suaedae</name>
    <dbReference type="NCBI Taxonomy" id="2795737"/>
    <lineage>
        <taxon>Bacteria</taxon>
        <taxon>Bacillati</taxon>
        <taxon>Actinomycetota</taxon>
        <taxon>Actinomycetes</taxon>
        <taxon>Micrococcales</taxon>
        <taxon>Sanguibacteraceae</taxon>
        <taxon>Sanguibacter</taxon>
    </lineage>
</organism>
<feature type="transmembrane region" description="Helical" evidence="12">
    <location>
        <begin position="12"/>
        <end position="34"/>
    </location>
</feature>
<dbReference type="Pfam" id="PF02163">
    <property type="entry name" value="Peptidase_M50"/>
    <property type="match status" value="2"/>
</dbReference>
<feature type="transmembrane region" description="Helical" evidence="12">
    <location>
        <begin position="54"/>
        <end position="74"/>
    </location>
</feature>
<gene>
    <name evidence="14" type="ORF">JAV76_07995</name>
</gene>
<dbReference type="InterPro" id="IPR008915">
    <property type="entry name" value="Peptidase_M50"/>
</dbReference>
<evidence type="ECO:0000256" key="12">
    <source>
        <dbReference type="SAM" id="Phobius"/>
    </source>
</evidence>
<keyword evidence="9 12" id="KW-1133">Transmembrane helix</keyword>
<feature type="transmembrane region" description="Helical" evidence="12">
    <location>
        <begin position="216"/>
        <end position="236"/>
    </location>
</feature>
<feature type="transmembrane region" description="Helical" evidence="12">
    <location>
        <begin position="185"/>
        <end position="204"/>
    </location>
</feature>
<evidence type="ECO:0000256" key="2">
    <source>
        <dbReference type="ARBA" id="ARBA00004141"/>
    </source>
</evidence>
<evidence type="ECO:0000256" key="11">
    <source>
        <dbReference type="ARBA" id="ARBA00023136"/>
    </source>
</evidence>
<feature type="transmembrane region" description="Helical" evidence="12">
    <location>
        <begin position="107"/>
        <end position="128"/>
    </location>
</feature>
<dbReference type="EMBL" id="JAEINH010000005">
    <property type="protein sequence ID" value="MBI9114952.1"/>
    <property type="molecule type" value="Genomic_DNA"/>
</dbReference>
<evidence type="ECO:0000256" key="4">
    <source>
        <dbReference type="ARBA" id="ARBA00022670"/>
    </source>
</evidence>
<keyword evidence="6" id="KW-0479">Metal-binding</keyword>
<reference evidence="14" key="1">
    <citation type="submission" date="2020-12" db="EMBL/GenBank/DDBJ databases">
        <title>Sanguibacter suaedae sp. nov., isolated from Suaeda aralocaspica.</title>
        <authorList>
            <person name="Ma Q."/>
        </authorList>
    </citation>
    <scope>NUCLEOTIDE SEQUENCE</scope>
    <source>
        <strain evidence="14">YZGR15</strain>
    </source>
</reference>
<evidence type="ECO:0000256" key="6">
    <source>
        <dbReference type="ARBA" id="ARBA00022723"/>
    </source>
</evidence>
<dbReference type="RefSeq" id="WP_198733514.1">
    <property type="nucleotide sequence ID" value="NZ_JAEINH010000005.1"/>
</dbReference>
<keyword evidence="10" id="KW-0482">Metalloprotease</keyword>
<keyword evidence="8" id="KW-0862">Zinc</keyword>
<dbReference type="Proteomes" id="UP000602087">
    <property type="component" value="Unassembled WGS sequence"/>
</dbReference>
<evidence type="ECO:0000256" key="5">
    <source>
        <dbReference type="ARBA" id="ARBA00022692"/>
    </source>
</evidence>
<comment type="cofactor">
    <cofactor evidence="1">
        <name>Zn(2+)</name>
        <dbReference type="ChEBI" id="CHEBI:29105"/>
    </cofactor>
</comment>
<feature type="domain" description="Peptidase M50" evidence="13">
    <location>
        <begin position="137"/>
        <end position="196"/>
    </location>
</feature>
<evidence type="ECO:0000313" key="14">
    <source>
        <dbReference type="EMBL" id="MBI9114952.1"/>
    </source>
</evidence>
<keyword evidence="15" id="KW-1185">Reference proteome</keyword>
<dbReference type="GO" id="GO:0016020">
    <property type="term" value="C:membrane"/>
    <property type="evidence" value="ECO:0007669"/>
    <property type="project" value="UniProtKB-SubCell"/>
</dbReference>
<sequence>MDKRAGWVVGRAAGAPVVLQPSALIMVALLTVLFVPTVRTLAPSLGPQAVLGSFLLVVVLMVSVFLHELAHALVARSRGMRVQELALTVWGGHTSFTDVSATPASSALVAVVGPATNLALAGAAWALYQTQPSAGLLALLLYVTAYANAAVGAFNLLPGLPLDGGQITEAATWALTGSRLRGTVVAAWTGRIIAVLVVALAIAVPTARGQQVNLLLVAWVAFVGAFMWTAATQALTSGRRRARVERLDLAALAAPALAVPADASVADVHAARAHVAPATRAVLVSGTHPVGYVDEDALAAVPDHTADTTPAWAVGVPLPPGATLDAGLCGIALHSAVVGLARRTDTLVVVDAGTVVGLVRATDVARAVRLD</sequence>
<accession>A0A934IAM0</accession>
<evidence type="ECO:0000259" key="13">
    <source>
        <dbReference type="Pfam" id="PF02163"/>
    </source>
</evidence>
<comment type="subcellular location">
    <subcellularLocation>
        <location evidence="2">Membrane</location>
        <topology evidence="2">Multi-pass membrane protein</topology>
    </subcellularLocation>
</comment>